<feature type="repeat" description="TPR" evidence="3">
    <location>
        <begin position="212"/>
        <end position="245"/>
    </location>
</feature>
<dbReference type="SUPFAM" id="SSF48452">
    <property type="entry name" value="TPR-like"/>
    <property type="match status" value="1"/>
</dbReference>
<accession>A0A2W7RWG7</accession>
<dbReference type="EMBL" id="QKZV01000002">
    <property type="protein sequence ID" value="PZX64831.1"/>
    <property type="molecule type" value="Genomic_DNA"/>
</dbReference>
<proteinExistence type="predicted"/>
<dbReference type="PANTHER" id="PTHR44858">
    <property type="entry name" value="TETRATRICOPEPTIDE REPEAT PROTEIN 6"/>
    <property type="match status" value="1"/>
</dbReference>
<keyword evidence="4" id="KW-0812">Transmembrane</keyword>
<dbReference type="InterPro" id="IPR019734">
    <property type="entry name" value="TPR_rpt"/>
</dbReference>
<feature type="transmembrane region" description="Helical" evidence="4">
    <location>
        <begin position="22"/>
        <end position="40"/>
    </location>
</feature>
<dbReference type="PROSITE" id="PS50293">
    <property type="entry name" value="TPR_REGION"/>
    <property type="match status" value="1"/>
</dbReference>
<dbReference type="GO" id="GO:0046813">
    <property type="term" value="P:receptor-mediated virion attachment to host cell"/>
    <property type="evidence" value="ECO:0007669"/>
    <property type="project" value="TreeGrafter"/>
</dbReference>
<dbReference type="Pfam" id="PF13431">
    <property type="entry name" value="TPR_17"/>
    <property type="match status" value="1"/>
</dbReference>
<reference evidence="5 6" key="1">
    <citation type="submission" date="2018-06" db="EMBL/GenBank/DDBJ databases">
        <title>Genomic Encyclopedia of Archaeal and Bacterial Type Strains, Phase II (KMG-II): from individual species to whole genera.</title>
        <authorList>
            <person name="Goeker M."/>
        </authorList>
    </citation>
    <scope>NUCLEOTIDE SEQUENCE [LARGE SCALE GENOMIC DNA]</scope>
    <source>
        <strain evidence="5 6">DSM 23241</strain>
    </source>
</reference>
<dbReference type="PANTHER" id="PTHR44858:SF1">
    <property type="entry name" value="UDP-N-ACETYLGLUCOSAMINE--PEPTIDE N-ACETYLGLUCOSAMINYLTRANSFERASE SPINDLY-RELATED"/>
    <property type="match status" value="1"/>
</dbReference>
<keyword evidence="2 3" id="KW-0802">TPR repeat</keyword>
<evidence type="ECO:0000256" key="4">
    <source>
        <dbReference type="SAM" id="Phobius"/>
    </source>
</evidence>
<dbReference type="InterPro" id="IPR011990">
    <property type="entry name" value="TPR-like_helical_dom_sf"/>
</dbReference>
<evidence type="ECO:0000313" key="6">
    <source>
        <dbReference type="Proteomes" id="UP000249720"/>
    </source>
</evidence>
<sequence>MNQTNTNSNMESNTISPLVKRILIIAGIVIVLAIPIAILISSTPKSNNKKTEKSNTDSLNNLLASLEKAANVNPNAANILALSAAYINAKMPGKAIQPLKKLIKKEPNNANAYNNLGVANIMLKNYTLGIDACKKAISLDTSFQLAKNNLKWGLDEKQKTINIINTLLTTSPDKQDQAFYIQLGLLYMQVGEYNKSIAIWSDGLKKYPSASSIFYNNIGTAQVFNKEYDKAIENFNKALATDPNNQLAKNNIAWAQQEMDDK</sequence>
<dbReference type="SMART" id="SM00028">
    <property type="entry name" value="TPR"/>
    <property type="match status" value="4"/>
</dbReference>
<keyword evidence="6" id="KW-1185">Reference proteome</keyword>
<evidence type="ECO:0000313" key="5">
    <source>
        <dbReference type="EMBL" id="PZX64831.1"/>
    </source>
</evidence>
<gene>
    <name evidence="5" type="ORF">LX80_01033</name>
</gene>
<dbReference type="Gene3D" id="1.25.40.10">
    <property type="entry name" value="Tetratricopeptide repeat domain"/>
    <property type="match status" value="2"/>
</dbReference>
<dbReference type="AlphaFoldDB" id="A0A2W7RWG7"/>
<name>A0A2W7RWG7_9BACT</name>
<dbReference type="Pfam" id="PF00515">
    <property type="entry name" value="TPR_1"/>
    <property type="match status" value="1"/>
</dbReference>
<dbReference type="OrthoDB" id="1334785at2"/>
<evidence type="ECO:0000256" key="2">
    <source>
        <dbReference type="ARBA" id="ARBA00022803"/>
    </source>
</evidence>
<feature type="repeat" description="TPR" evidence="3">
    <location>
        <begin position="177"/>
        <end position="210"/>
    </location>
</feature>
<keyword evidence="4" id="KW-0472">Membrane</keyword>
<dbReference type="PROSITE" id="PS50005">
    <property type="entry name" value="TPR"/>
    <property type="match status" value="2"/>
</dbReference>
<evidence type="ECO:0000256" key="3">
    <source>
        <dbReference type="PROSITE-ProRule" id="PRU00339"/>
    </source>
</evidence>
<keyword evidence="4" id="KW-1133">Transmembrane helix</keyword>
<evidence type="ECO:0000256" key="1">
    <source>
        <dbReference type="ARBA" id="ARBA00022737"/>
    </source>
</evidence>
<dbReference type="RefSeq" id="WP_111293965.1">
    <property type="nucleotide sequence ID" value="NZ_QKZV01000002.1"/>
</dbReference>
<protein>
    <submittedName>
        <fullName evidence="5">Superkiller protein 3</fullName>
    </submittedName>
</protein>
<comment type="caution">
    <text evidence="5">The sequence shown here is derived from an EMBL/GenBank/DDBJ whole genome shotgun (WGS) entry which is preliminary data.</text>
</comment>
<organism evidence="5 6">
    <name type="scientific">Hydrotalea sandarakina</name>
    <dbReference type="NCBI Taxonomy" id="1004304"/>
    <lineage>
        <taxon>Bacteria</taxon>
        <taxon>Pseudomonadati</taxon>
        <taxon>Bacteroidota</taxon>
        <taxon>Chitinophagia</taxon>
        <taxon>Chitinophagales</taxon>
        <taxon>Chitinophagaceae</taxon>
        <taxon>Hydrotalea</taxon>
    </lineage>
</organism>
<dbReference type="Proteomes" id="UP000249720">
    <property type="component" value="Unassembled WGS sequence"/>
</dbReference>
<dbReference type="GO" id="GO:0009279">
    <property type="term" value="C:cell outer membrane"/>
    <property type="evidence" value="ECO:0007669"/>
    <property type="project" value="TreeGrafter"/>
</dbReference>
<keyword evidence="1" id="KW-0677">Repeat</keyword>
<dbReference type="InterPro" id="IPR050498">
    <property type="entry name" value="Ycf3"/>
</dbReference>